<evidence type="ECO:0000313" key="3">
    <source>
        <dbReference type="Proteomes" id="UP000266673"/>
    </source>
</evidence>
<dbReference type="Proteomes" id="UP000266673">
    <property type="component" value="Unassembled WGS sequence"/>
</dbReference>
<feature type="region of interest" description="Disordered" evidence="1">
    <location>
        <begin position="1"/>
        <end position="60"/>
    </location>
</feature>
<accession>A0A397V120</accession>
<feature type="compositionally biased region" description="Basic and acidic residues" evidence="1">
    <location>
        <begin position="1"/>
        <end position="15"/>
    </location>
</feature>
<sequence length="60" mass="7231">MKTGRKQDENGDERAKKKNRKAYQKTKKNRRSLTNPTEKDKEEPPKYLQNPPTKRKRPTY</sequence>
<evidence type="ECO:0000256" key="1">
    <source>
        <dbReference type="SAM" id="MobiDB-lite"/>
    </source>
</evidence>
<protein>
    <submittedName>
        <fullName evidence="2">Uncharacterized protein</fullName>
    </submittedName>
</protein>
<dbReference type="AlphaFoldDB" id="A0A397V120"/>
<gene>
    <name evidence="2" type="ORF">C2G38_1633973</name>
</gene>
<comment type="caution">
    <text evidence="2">The sequence shown here is derived from an EMBL/GenBank/DDBJ whole genome shotgun (WGS) entry which is preliminary data.</text>
</comment>
<organism evidence="2 3">
    <name type="scientific">Gigaspora rosea</name>
    <dbReference type="NCBI Taxonomy" id="44941"/>
    <lineage>
        <taxon>Eukaryota</taxon>
        <taxon>Fungi</taxon>
        <taxon>Fungi incertae sedis</taxon>
        <taxon>Mucoromycota</taxon>
        <taxon>Glomeromycotina</taxon>
        <taxon>Glomeromycetes</taxon>
        <taxon>Diversisporales</taxon>
        <taxon>Gigasporaceae</taxon>
        <taxon>Gigaspora</taxon>
    </lineage>
</organism>
<feature type="compositionally biased region" description="Basic residues" evidence="1">
    <location>
        <begin position="16"/>
        <end position="31"/>
    </location>
</feature>
<proteinExistence type="predicted"/>
<evidence type="ECO:0000313" key="2">
    <source>
        <dbReference type="EMBL" id="RIB14709.1"/>
    </source>
</evidence>
<reference evidence="2 3" key="1">
    <citation type="submission" date="2018-06" db="EMBL/GenBank/DDBJ databases">
        <title>Comparative genomics reveals the genomic features of Rhizophagus irregularis, R. cerebriforme, R. diaphanum and Gigaspora rosea, and their symbiotic lifestyle signature.</title>
        <authorList>
            <person name="Morin E."/>
            <person name="San Clemente H."/>
            <person name="Chen E.C.H."/>
            <person name="De La Providencia I."/>
            <person name="Hainaut M."/>
            <person name="Kuo A."/>
            <person name="Kohler A."/>
            <person name="Murat C."/>
            <person name="Tang N."/>
            <person name="Roy S."/>
            <person name="Loubradou J."/>
            <person name="Henrissat B."/>
            <person name="Grigoriev I.V."/>
            <person name="Corradi N."/>
            <person name="Roux C."/>
            <person name="Martin F.M."/>
        </authorList>
    </citation>
    <scope>NUCLEOTIDE SEQUENCE [LARGE SCALE GENOMIC DNA]</scope>
    <source>
        <strain evidence="2 3">DAOM 194757</strain>
    </source>
</reference>
<dbReference type="EMBL" id="QKWP01000803">
    <property type="protein sequence ID" value="RIB14709.1"/>
    <property type="molecule type" value="Genomic_DNA"/>
</dbReference>
<keyword evidence="3" id="KW-1185">Reference proteome</keyword>
<name>A0A397V120_9GLOM</name>